<evidence type="ECO:0000313" key="3">
    <source>
        <dbReference type="EMBL" id="MFC7459528.1"/>
    </source>
</evidence>
<feature type="domain" description="Peptidase M20 dimerisation" evidence="2">
    <location>
        <begin position="189"/>
        <end position="284"/>
    </location>
</feature>
<dbReference type="PANTHER" id="PTHR11014:SF63">
    <property type="entry name" value="METALLOPEPTIDASE, PUTATIVE (AFU_ORTHOLOGUE AFUA_6G09600)-RELATED"/>
    <property type="match status" value="1"/>
</dbReference>
<gene>
    <name evidence="3" type="ORF">ACFQU0_03695</name>
</gene>
<dbReference type="RefSeq" id="WP_382198770.1">
    <property type="nucleotide sequence ID" value="NZ_JBHTBZ010000009.1"/>
</dbReference>
<dbReference type="InterPro" id="IPR011650">
    <property type="entry name" value="Peptidase_M20_dimer"/>
</dbReference>
<sequence length="397" mass="41868">MTESAYLGHALADRVGEFIQLRRDIHAHPELAFEEHRTSALVAHKLRGWGYAVTTGLGRTGVVGTLRRGHSQRALGIRADMDALPIAEASGRAWASTTPGLMHGCGHDGHTATLLAAARLVAEDLDFDGVLHLIFQPAEEGAGGAVQMMADGLFERFPCDAVFALHNMPGIDTGRFVFRPGAAMASSDNVSITLTGRGGHGALPHEARDTVVAAASIVMALQTIVARNVDPQQAAVVTVGALHAGQANNVIPEEARLELSVRALDNGVRALLKTRIHELVQLQAASYGVSAAIDWRDGYAVLVNTPKETALATQVALRLFGPEQVEPHGPAFTASEDFAFMLQQVPGCYVFVGNGGPGTPGACNVHNPGYDFNDDIIAPGATFWCGLVQAFLGQPAA</sequence>
<dbReference type="InterPro" id="IPR036264">
    <property type="entry name" value="Bact_exopeptidase_dim_dom"/>
</dbReference>
<proteinExistence type="predicted"/>
<dbReference type="SUPFAM" id="SSF53187">
    <property type="entry name" value="Zn-dependent exopeptidases"/>
    <property type="match status" value="1"/>
</dbReference>
<dbReference type="Pfam" id="PF01546">
    <property type="entry name" value="Peptidase_M20"/>
    <property type="match status" value="1"/>
</dbReference>
<dbReference type="NCBIfam" id="TIGR01891">
    <property type="entry name" value="amidohydrolases"/>
    <property type="match status" value="1"/>
</dbReference>
<dbReference type="CDD" id="cd05666">
    <property type="entry name" value="M20_Acy1-like"/>
    <property type="match status" value="1"/>
</dbReference>
<dbReference type="EMBL" id="JBHTBZ010000009">
    <property type="protein sequence ID" value="MFC7459528.1"/>
    <property type="molecule type" value="Genomic_DNA"/>
</dbReference>
<dbReference type="InterPro" id="IPR017439">
    <property type="entry name" value="Amidohydrolase"/>
</dbReference>
<evidence type="ECO:0000313" key="4">
    <source>
        <dbReference type="Proteomes" id="UP001596457"/>
    </source>
</evidence>
<dbReference type="Gene3D" id="3.40.630.10">
    <property type="entry name" value="Zn peptidases"/>
    <property type="match status" value="1"/>
</dbReference>
<dbReference type="Proteomes" id="UP001596457">
    <property type="component" value="Unassembled WGS sequence"/>
</dbReference>
<accession>A0ABW2S8T1</accession>
<reference evidence="4" key="1">
    <citation type="journal article" date="2019" name="Int. J. Syst. Evol. Microbiol.">
        <title>The Global Catalogue of Microorganisms (GCM) 10K type strain sequencing project: providing services to taxonomists for standard genome sequencing and annotation.</title>
        <authorList>
            <consortium name="The Broad Institute Genomics Platform"/>
            <consortium name="The Broad Institute Genome Sequencing Center for Infectious Disease"/>
            <person name="Wu L."/>
            <person name="Ma J."/>
        </authorList>
    </citation>
    <scope>NUCLEOTIDE SEQUENCE [LARGE SCALE GENOMIC DNA]</scope>
    <source>
        <strain evidence="4">CCUG 53903</strain>
    </source>
</reference>
<evidence type="ECO:0000256" key="1">
    <source>
        <dbReference type="ARBA" id="ARBA00022801"/>
    </source>
</evidence>
<dbReference type="InterPro" id="IPR002933">
    <property type="entry name" value="Peptidase_M20"/>
</dbReference>
<dbReference type="SUPFAM" id="SSF55031">
    <property type="entry name" value="Bacterial exopeptidase dimerisation domain"/>
    <property type="match status" value="1"/>
</dbReference>
<keyword evidence="1" id="KW-0378">Hydrolase</keyword>
<name>A0ABW2S8T1_9BURK</name>
<dbReference type="Pfam" id="PF07687">
    <property type="entry name" value="M20_dimer"/>
    <property type="match status" value="1"/>
</dbReference>
<evidence type="ECO:0000259" key="2">
    <source>
        <dbReference type="Pfam" id="PF07687"/>
    </source>
</evidence>
<protein>
    <submittedName>
        <fullName evidence="3">M20 aminoacylase family protein</fullName>
    </submittedName>
</protein>
<dbReference type="Gene3D" id="3.30.70.360">
    <property type="match status" value="1"/>
</dbReference>
<dbReference type="PIRSF" id="PIRSF005962">
    <property type="entry name" value="Pept_M20D_amidohydro"/>
    <property type="match status" value="1"/>
</dbReference>
<comment type="caution">
    <text evidence="3">The sequence shown here is derived from an EMBL/GenBank/DDBJ whole genome shotgun (WGS) entry which is preliminary data.</text>
</comment>
<dbReference type="PANTHER" id="PTHR11014">
    <property type="entry name" value="PEPTIDASE M20 FAMILY MEMBER"/>
    <property type="match status" value="1"/>
</dbReference>
<keyword evidence="4" id="KW-1185">Reference proteome</keyword>
<organism evidence="3 4">
    <name type="scientific">Hydrogenophaga defluvii</name>
    <dbReference type="NCBI Taxonomy" id="249410"/>
    <lineage>
        <taxon>Bacteria</taxon>
        <taxon>Pseudomonadati</taxon>
        <taxon>Pseudomonadota</taxon>
        <taxon>Betaproteobacteria</taxon>
        <taxon>Burkholderiales</taxon>
        <taxon>Comamonadaceae</taxon>
        <taxon>Hydrogenophaga</taxon>
    </lineage>
</organism>